<organism evidence="1 2">
    <name type="scientific">Nocardioides aurantiacus</name>
    <dbReference type="NCBI Taxonomy" id="86796"/>
    <lineage>
        <taxon>Bacteria</taxon>
        <taxon>Bacillati</taxon>
        <taxon>Actinomycetota</taxon>
        <taxon>Actinomycetes</taxon>
        <taxon>Propionibacteriales</taxon>
        <taxon>Nocardioidaceae</taxon>
        <taxon>Nocardioides</taxon>
    </lineage>
</organism>
<dbReference type="AlphaFoldDB" id="A0A3N2CWM6"/>
<sequence>MILSLPDGFVYDVRALSEVLMQEDGPVVEVATEEDYFRWMFTGYPPMRTAYPLRLVWVD</sequence>
<evidence type="ECO:0000313" key="2">
    <source>
        <dbReference type="Proteomes" id="UP000281738"/>
    </source>
</evidence>
<comment type="caution">
    <text evidence="1">The sequence shown here is derived from an EMBL/GenBank/DDBJ whole genome shotgun (WGS) entry which is preliminary data.</text>
</comment>
<proteinExistence type="predicted"/>
<gene>
    <name evidence="1" type="ORF">EDD33_2694</name>
</gene>
<reference evidence="1 2" key="1">
    <citation type="submission" date="2018-11" db="EMBL/GenBank/DDBJ databases">
        <title>Sequencing the genomes of 1000 actinobacteria strains.</title>
        <authorList>
            <person name="Klenk H.-P."/>
        </authorList>
    </citation>
    <scope>NUCLEOTIDE SEQUENCE [LARGE SCALE GENOMIC DNA]</scope>
    <source>
        <strain evidence="1 2">DSM 12652</strain>
    </source>
</reference>
<accession>A0A3N2CWM6</accession>
<keyword evidence="2" id="KW-1185">Reference proteome</keyword>
<evidence type="ECO:0000313" key="1">
    <source>
        <dbReference type="EMBL" id="ROR91818.1"/>
    </source>
</evidence>
<dbReference type="EMBL" id="RKHO01000001">
    <property type="protein sequence ID" value="ROR91818.1"/>
    <property type="molecule type" value="Genomic_DNA"/>
</dbReference>
<name>A0A3N2CWM6_9ACTN</name>
<dbReference type="Proteomes" id="UP000281738">
    <property type="component" value="Unassembled WGS sequence"/>
</dbReference>
<protein>
    <submittedName>
        <fullName evidence="1">Uncharacterized protein</fullName>
    </submittedName>
</protein>